<dbReference type="EMBL" id="CP001219">
    <property type="protein sequence ID" value="ACK78857.1"/>
    <property type="molecule type" value="Genomic_DNA"/>
</dbReference>
<dbReference type="HOGENOM" id="CLU_2406606_0_0_6"/>
<evidence type="ECO:0000313" key="1">
    <source>
        <dbReference type="EMBL" id="ACK78857.1"/>
    </source>
</evidence>
<sequence>MGPPFMTGGVSATAAKAGTAASAIVPTINPDTTCLNVNITLLLITQGERCTLSVPDKLARRRGGCQRQSVKNCEWWMIACRYGRAWRSTPEE</sequence>
<reference evidence="1 2" key="1">
    <citation type="journal article" date="2008" name="BMC Genomics">
        <title>Acidithiobacillus ferrooxidans metabolism: from genome sequence to industrial applications.</title>
        <authorList>
            <person name="Valdes J."/>
            <person name="Pedroso I."/>
            <person name="Quatrini R."/>
            <person name="Dodson R.J."/>
            <person name="Tettelin H."/>
            <person name="Blake R.II."/>
            <person name="Eisen J.A."/>
            <person name="Holmes D.S."/>
        </authorList>
    </citation>
    <scope>NUCLEOTIDE SEQUENCE [LARGE SCALE GENOMIC DNA]</scope>
    <source>
        <strain evidence="2">ATCC 23270 / DSM 14882 / CIP 104768 / NCIMB 8455</strain>
    </source>
</reference>
<dbReference type="KEGG" id="afr:AFE_3272"/>
<keyword evidence="2" id="KW-1185">Reference proteome</keyword>
<evidence type="ECO:0000313" key="2">
    <source>
        <dbReference type="Proteomes" id="UP000001362"/>
    </source>
</evidence>
<dbReference type="STRING" id="243159.AFE_3272"/>
<gene>
    <name evidence="1" type="ordered locus">AFE_3272</name>
</gene>
<proteinExistence type="predicted"/>
<dbReference type="PaxDb" id="243159-AFE_3272"/>
<organism evidence="1 2">
    <name type="scientific">Acidithiobacillus ferrooxidans (strain ATCC 23270 / DSM 14882 / CIP 104768 / NCIMB 8455)</name>
    <name type="common">Ferrobacillus ferrooxidans (strain ATCC 23270)</name>
    <dbReference type="NCBI Taxonomy" id="243159"/>
    <lineage>
        <taxon>Bacteria</taxon>
        <taxon>Pseudomonadati</taxon>
        <taxon>Pseudomonadota</taxon>
        <taxon>Acidithiobacillia</taxon>
        <taxon>Acidithiobacillales</taxon>
        <taxon>Acidithiobacillaceae</taxon>
        <taxon>Acidithiobacillus</taxon>
    </lineage>
</organism>
<dbReference type="Proteomes" id="UP000001362">
    <property type="component" value="Chromosome"/>
</dbReference>
<protein>
    <submittedName>
        <fullName evidence="1">Uncharacterized protein</fullName>
    </submittedName>
</protein>
<dbReference type="AlphaFoldDB" id="B7JBF0"/>
<accession>B7JBF0</accession>
<name>B7JBF0_ACIF2</name>